<evidence type="ECO:0000313" key="2">
    <source>
        <dbReference type="EMBL" id="OBX49679.1"/>
    </source>
</evidence>
<comment type="caution">
    <text evidence="2">The sequence shown here is derived from an EMBL/GenBank/DDBJ whole genome shotgun (WGS) entry which is preliminary data.</text>
</comment>
<keyword evidence="1" id="KW-0812">Transmembrane</keyword>
<proteinExistence type="predicted"/>
<dbReference type="RefSeq" id="WP_065256725.1">
    <property type="nucleotide sequence ID" value="NZ_LZDM01000026.1"/>
</dbReference>
<feature type="transmembrane region" description="Helical" evidence="1">
    <location>
        <begin position="255"/>
        <end position="281"/>
    </location>
</feature>
<evidence type="ECO:0000313" key="3">
    <source>
        <dbReference type="Proteomes" id="UP000092671"/>
    </source>
</evidence>
<name>A0A1B8PIV4_MORNO</name>
<dbReference type="EMBL" id="LZDN01000031">
    <property type="protein sequence ID" value="OBX49679.1"/>
    <property type="molecule type" value="Genomic_DNA"/>
</dbReference>
<feature type="transmembrane region" description="Helical" evidence="1">
    <location>
        <begin position="301"/>
        <end position="325"/>
    </location>
</feature>
<evidence type="ECO:0000256" key="1">
    <source>
        <dbReference type="SAM" id="Phobius"/>
    </source>
</evidence>
<accession>A0A1B8PIV4</accession>
<feature type="transmembrane region" description="Helical" evidence="1">
    <location>
        <begin position="54"/>
        <end position="75"/>
    </location>
</feature>
<organism evidence="2 3">
    <name type="scientific">Moraxella nonliquefaciens</name>
    <dbReference type="NCBI Taxonomy" id="478"/>
    <lineage>
        <taxon>Bacteria</taxon>
        <taxon>Pseudomonadati</taxon>
        <taxon>Pseudomonadota</taxon>
        <taxon>Gammaproteobacteria</taxon>
        <taxon>Moraxellales</taxon>
        <taxon>Moraxellaceae</taxon>
        <taxon>Moraxella</taxon>
    </lineage>
</organism>
<gene>
    <name evidence="2" type="ORF">A9Z60_10165</name>
</gene>
<reference evidence="2 3" key="1">
    <citation type="submission" date="2016-06" db="EMBL/GenBank/DDBJ databases">
        <title>Draft genome of Moraxella nonliquefaciens CCUG 60284.</title>
        <authorList>
            <person name="Salva-Serra F."/>
            <person name="Engstrom-Jakobsson H."/>
            <person name="Thorell K."/>
            <person name="Gonzales-Siles L."/>
            <person name="Karlsson R."/>
            <person name="Boulund F."/>
            <person name="Engstrand L."/>
            <person name="Kristiansson E."/>
            <person name="Moore E."/>
        </authorList>
    </citation>
    <scope>NUCLEOTIDE SEQUENCE [LARGE SCALE GENOMIC DNA]</scope>
    <source>
        <strain evidence="2 3">CCUG 60284</strain>
    </source>
</reference>
<feature type="transmembrane region" description="Helical" evidence="1">
    <location>
        <begin position="211"/>
        <end position="234"/>
    </location>
</feature>
<dbReference type="AlphaFoldDB" id="A0A1B8PIV4"/>
<feature type="transmembrane region" description="Helical" evidence="1">
    <location>
        <begin position="124"/>
        <end position="144"/>
    </location>
</feature>
<keyword evidence="1" id="KW-0472">Membrane</keyword>
<dbReference type="Proteomes" id="UP000092671">
    <property type="component" value="Unassembled WGS sequence"/>
</dbReference>
<dbReference type="OrthoDB" id="6650364at2"/>
<feature type="transmembrane region" description="Helical" evidence="1">
    <location>
        <begin position="22"/>
        <end position="42"/>
    </location>
</feature>
<keyword evidence="1" id="KW-1133">Transmembrane helix</keyword>
<sequence>MPHSHDTIKDWIMSNRLYEVHIFYYTLIIIFWVIVGFVSLGFEIGSFSSTQNLLLNFVWYLTVCLLMITSLIIFCNTYEANKYKRYLDTLEREIEEKLTDEEKEIVCDLIQEQGHTLPTNKQRYALLFVGCYALFELFVVSAWIKDMTLIWQPDWVLAIIEWVKSNSTVVSVSANGGSFFSFNAFITKSNLLYDYYQDGKLFLNSELGKSAMFMSFIKLISFVPVIYSLCLVFWKMFGWISGDHLMRRASSEVWGFIWVSSLVLFMNFVMLLGILAIIVGMNFDMRILPIISGKLGWLDVFGWNLFYLCYVFGLHISYRWLCLIFRPFINLFRS</sequence>
<protein>
    <submittedName>
        <fullName evidence="2">Uncharacterized protein</fullName>
    </submittedName>
</protein>